<comment type="function">
    <text evidence="7">One of the primary rRNA binding proteins, it binds directly to 16S rRNA where it nucleates assembly of the body of the 30S subunit.</text>
</comment>
<evidence type="ECO:0000256" key="6">
    <source>
        <dbReference type="ARBA" id="ARBA00035254"/>
    </source>
</evidence>
<gene>
    <name evidence="7" type="primary">rpsD</name>
</gene>
<dbReference type="InterPro" id="IPR018079">
    <property type="entry name" value="Ribosomal_uS4_CS"/>
</dbReference>
<evidence type="ECO:0000313" key="11">
    <source>
        <dbReference type="EMBL" id="AKQ04440.1"/>
    </source>
</evidence>
<feature type="domain" description="Small ribosomal subunit protein uS4 N-terminal" evidence="10">
    <location>
        <begin position="3"/>
        <end position="96"/>
    </location>
</feature>
<dbReference type="Gene3D" id="3.10.290.10">
    <property type="entry name" value="RNA-binding S4 domain"/>
    <property type="match status" value="1"/>
</dbReference>
<dbReference type="InterPro" id="IPR022801">
    <property type="entry name" value="Ribosomal_uS4"/>
</dbReference>
<dbReference type="PROSITE" id="PS00632">
    <property type="entry name" value="RIBOSOMAL_S4"/>
    <property type="match status" value="1"/>
</dbReference>
<keyword evidence="2 7" id="KW-0699">rRNA-binding</keyword>
<dbReference type="InterPro" id="IPR001912">
    <property type="entry name" value="Ribosomal_uS4_N"/>
</dbReference>
<dbReference type="SUPFAM" id="SSF55174">
    <property type="entry name" value="Alpha-L RNA-binding motif"/>
    <property type="match status" value="1"/>
</dbReference>
<dbReference type="SMART" id="SM00363">
    <property type="entry name" value="S4"/>
    <property type="match status" value="1"/>
</dbReference>
<dbReference type="PROSITE" id="PS50889">
    <property type="entry name" value="S4"/>
    <property type="match status" value="1"/>
</dbReference>
<dbReference type="Pfam" id="PF00163">
    <property type="entry name" value="Ribosomal_S4"/>
    <property type="match status" value="1"/>
</dbReference>
<dbReference type="InterPro" id="IPR002942">
    <property type="entry name" value="S4_RNA-bd"/>
</dbReference>
<dbReference type="GO" id="GO:0015935">
    <property type="term" value="C:small ribosomal subunit"/>
    <property type="evidence" value="ECO:0007669"/>
    <property type="project" value="InterPro"/>
</dbReference>
<accession>A0A0H4TC43</accession>
<dbReference type="NCBIfam" id="TIGR01017">
    <property type="entry name" value="rpsD_bact"/>
    <property type="match status" value="1"/>
</dbReference>
<dbReference type="Gene3D" id="1.10.1050.10">
    <property type="entry name" value="Ribosomal Protein S4 Delta 41, Chain A, domain 1"/>
    <property type="match status" value="1"/>
</dbReference>
<dbReference type="HAMAP" id="MF_01306_B">
    <property type="entry name" value="Ribosomal_uS4_B"/>
    <property type="match status" value="1"/>
</dbReference>
<proteinExistence type="inferred from homology"/>
<comment type="subunit">
    <text evidence="7">Part of the 30S ribosomal subunit. Contacts protein S5. The interaction surface between S4 and S5 is involved in control of translational fidelity.</text>
</comment>
<evidence type="ECO:0000256" key="2">
    <source>
        <dbReference type="ARBA" id="ARBA00022730"/>
    </source>
</evidence>
<evidence type="ECO:0000256" key="4">
    <source>
        <dbReference type="ARBA" id="ARBA00022980"/>
    </source>
</evidence>
<dbReference type="NCBIfam" id="NF003717">
    <property type="entry name" value="PRK05327.1"/>
    <property type="match status" value="1"/>
</dbReference>
<dbReference type="SMART" id="SM01390">
    <property type="entry name" value="Ribosomal_S4"/>
    <property type="match status" value="1"/>
</dbReference>
<dbReference type="GO" id="GO:0003735">
    <property type="term" value="F:structural constituent of ribosome"/>
    <property type="evidence" value="ECO:0007669"/>
    <property type="project" value="InterPro"/>
</dbReference>
<name>A0A0H4TC43_9ACTN</name>
<dbReference type="InterPro" id="IPR005709">
    <property type="entry name" value="Ribosomal_uS4_bac-type"/>
</dbReference>
<dbReference type="GO" id="GO:0019843">
    <property type="term" value="F:rRNA binding"/>
    <property type="evidence" value="ECO:0007669"/>
    <property type="project" value="UniProtKB-UniRule"/>
</dbReference>
<dbReference type="EMBL" id="KT007039">
    <property type="protein sequence ID" value="AKQ04440.1"/>
    <property type="molecule type" value="Genomic_DNA"/>
</dbReference>
<comment type="function">
    <text evidence="7">With S5 and S12 plays an important role in translational accuracy.</text>
</comment>
<dbReference type="PANTHER" id="PTHR11831:SF4">
    <property type="entry name" value="SMALL RIBOSOMAL SUBUNIT PROTEIN US4M"/>
    <property type="match status" value="1"/>
</dbReference>
<dbReference type="FunFam" id="3.10.290.10:FF:000001">
    <property type="entry name" value="30S ribosomal protein S4"/>
    <property type="match status" value="1"/>
</dbReference>
<dbReference type="Pfam" id="PF01479">
    <property type="entry name" value="S4"/>
    <property type="match status" value="1"/>
</dbReference>
<dbReference type="AlphaFoldDB" id="A0A0H4TC43"/>
<dbReference type="GO" id="GO:0006412">
    <property type="term" value="P:translation"/>
    <property type="evidence" value="ECO:0007669"/>
    <property type="project" value="UniProtKB-UniRule"/>
</dbReference>
<reference evidence="11" key="1">
    <citation type="journal article" date="2015" name="ISME J.">
        <title>Aquifer environment selects for microbial species cohorts in sediment and groundwater.</title>
        <authorList>
            <person name="Hug L.A."/>
            <person name="Thomas B.C."/>
            <person name="Brown C.T."/>
            <person name="Frischkorn K.R."/>
            <person name="Williams K.H."/>
            <person name="Tringe S.G."/>
            <person name="Banfield J.F."/>
        </authorList>
    </citation>
    <scope>NUCLEOTIDE SEQUENCE</scope>
</reference>
<evidence type="ECO:0000259" key="10">
    <source>
        <dbReference type="SMART" id="SM01390"/>
    </source>
</evidence>
<comment type="similarity">
    <text evidence="1 7 8">Belongs to the universal ribosomal protein uS4 family.</text>
</comment>
<protein>
    <recommendedName>
        <fullName evidence="6 7">Small ribosomal subunit protein uS4</fullName>
    </recommendedName>
</protein>
<keyword evidence="3 7" id="KW-0694">RNA-binding</keyword>
<dbReference type="GO" id="GO:0042274">
    <property type="term" value="P:ribosomal small subunit biogenesis"/>
    <property type="evidence" value="ECO:0007669"/>
    <property type="project" value="TreeGrafter"/>
</dbReference>
<dbReference type="CDD" id="cd00165">
    <property type="entry name" value="S4"/>
    <property type="match status" value="1"/>
</dbReference>
<feature type="domain" description="RNA-binding S4" evidence="9">
    <location>
        <begin position="97"/>
        <end position="160"/>
    </location>
</feature>
<evidence type="ECO:0000256" key="3">
    <source>
        <dbReference type="ARBA" id="ARBA00022884"/>
    </source>
</evidence>
<evidence type="ECO:0000256" key="7">
    <source>
        <dbReference type="HAMAP-Rule" id="MF_01306"/>
    </source>
</evidence>
<dbReference type="InterPro" id="IPR036986">
    <property type="entry name" value="S4_RNA-bd_sf"/>
</dbReference>
<keyword evidence="4 7" id="KW-0689">Ribosomal protein</keyword>
<evidence type="ECO:0000256" key="1">
    <source>
        <dbReference type="ARBA" id="ARBA00007465"/>
    </source>
</evidence>
<dbReference type="PANTHER" id="PTHR11831">
    <property type="entry name" value="30S 40S RIBOSOMAL PROTEIN"/>
    <property type="match status" value="1"/>
</dbReference>
<evidence type="ECO:0000256" key="5">
    <source>
        <dbReference type="ARBA" id="ARBA00023274"/>
    </source>
</evidence>
<evidence type="ECO:0000259" key="9">
    <source>
        <dbReference type="SMART" id="SM00363"/>
    </source>
</evidence>
<keyword evidence="5 7" id="KW-0687">Ribonucleoprotein</keyword>
<evidence type="ECO:0000256" key="8">
    <source>
        <dbReference type="RuleBase" id="RU003699"/>
    </source>
</evidence>
<sequence>MARDTEACSRCRRAGVKLFLKGEKCYTDKCPVARRAYAPGERGRRPTRQTEYSVQLREKQKTKQIYGLLEKQFKNYYLFAARQKGITGENMLRLLEMRLDNIVFRLGLAFSRKQARQLVGHGHFEINGRVVNIPSARLRPGDAISVKDKKKVTQILEAEATWKPEMPPWLQLASDKLSGNVLRFPTREEIETPIKEQLIVEFYSK</sequence>
<organism evidence="11">
    <name type="scientific">uncultured actinobacterium Rifle_16ft_4_minimus_550</name>
    <dbReference type="NCBI Taxonomy" id="1665149"/>
    <lineage>
        <taxon>Bacteria</taxon>
        <taxon>Bacillati</taxon>
        <taxon>Actinomycetota</taxon>
        <taxon>Actinomycetes</taxon>
        <taxon>marine Actinobacteria clade</taxon>
        <taxon>environmental samples</taxon>
    </lineage>
</organism>